<feature type="transmembrane region" description="Helical" evidence="1">
    <location>
        <begin position="51"/>
        <end position="75"/>
    </location>
</feature>
<dbReference type="RefSeq" id="WP_204447459.1">
    <property type="nucleotide sequence ID" value="NZ_JACJKY010000017.1"/>
</dbReference>
<sequence>MKKKILLRALVGVPIGITICFLLGLNASSLIDDGTFYAVVPNLVDAYGSELNAVYVQTLVVILYSAMWGAISVIWECERLNLLKQTLLHFIICTSATFPVAYFLHWMEHSFMGIICYFSIFAFIYCAIWLIQYLSMRRNIKRLNESLRK</sequence>
<dbReference type="Pfam" id="PF11457">
    <property type="entry name" value="DUF3021"/>
    <property type="match status" value="1"/>
</dbReference>
<dbReference type="EMBL" id="JACJKY010000017">
    <property type="protein sequence ID" value="MBM6921483.1"/>
    <property type="molecule type" value="Genomic_DNA"/>
</dbReference>
<accession>A0A938X7X4</accession>
<proteinExistence type="predicted"/>
<feature type="transmembrane region" description="Helical" evidence="1">
    <location>
        <begin position="87"/>
        <end position="105"/>
    </location>
</feature>
<keyword evidence="3" id="KW-1185">Reference proteome</keyword>
<evidence type="ECO:0000256" key="1">
    <source>
        <dbReference type="SAM" id="Phobius"/>
    </source>
</evidence>
<dbReference type="Proteomes" id="UP000774750">
    <property type="component" value="Unassembled WGS sequence"/>
</dbReference>
<keyword evidence="1" id="KW-0812">Transmembrane</keyword>
<reference evidence="2" key="2">
    <citation type="journal article" date="2021" name="Sci. Rep.">
        <title>The distribution of antibiotic resistance genes in chicken gut microbiota commensals.</title>
        <authorList>
            <person name="Juricova H."/>
            <person name="Matiasovicova J."/>
            <person name="Kubasova T."/>
            <person name="Cejkova D."/>
            <person name="Rychlik I."/>
        </authorList>
    </citation>
    <scope>NUCLEOTIDE SEQUENCE</scope>
    <source>
        <strain evidence="2">An559</strain>
    </source>
</reference>
<comment type="caution">
    <text evidence="2">The sequence shown here is derived from an EMBL/GenBank/DDBJ whole genome shotgun (WGS) entry which is preliminary data.</text>
</comment>
<organism evidence="2 3">
    <name type="scientific">Merdimmobilis hominis</name>
    <dbReference type="NCBI Taxonomy" id="2897707"/>
    <lineage>
        <taxon>Bacteria</taxon>
        <taxon>Bacillati</taxon>
        <taxon>Bacillota</taxon>
        <taxon>Clostridia</taxon>
        <taxon>Eubacteriales</taxon>
        <taxon>Oscillospiraceae</taxon>
        <taxon>Merdimmobilis</taxon>
    </lineage>
</organism>
<feature type="transmembrane region" description="Helical" evidence="1">
    <location>
        <begin position="111"/>
        <end position="134"/>
    </location>
</feature>
<feature type="transmembrane region" description="Helical" evidence="1">
    <location>
        <begin position="7"/>
        <end position="31"/>
    </location>
</feature>
<dbReference type="InterPro" id="IPR021560">
    <property type="entry name" value="DUF3021"/>
</dbReference>
<keyword evidence="1" id="KW-1133">Transmembrane helix</keyword>
<reference evidence="2" key="1">
    <citation type="submission" date="2020-08" db="EMBL/GenBank/DDBJ databases">
        <authorList>
            <person name="Cejkova D."/>
            <person name="Kubasova T."/>
            <person name="Jahodarova E."/>
            <person name="Rychlik I."/>
        </authorList>
    </citation>
    <scope>NUCLEOTIDE SEQUENCE</scope>
    <source>
        <strain evidence="2">An559</strain>
    </source>
</reference>
<name>A0A938X7X4_9FIRM</name>
<keyword evidence="1" id="KW-0472">Membrane</keyword>
<gene>
    <name evidence="2" type="ORF">H6A12_09980</name>
</gene>
<evidence type="ECO:0000313" key="3">
    <source>
        <dbReference type="Proteomes" id="UP000774750"/>
    </source>
</evidence>
<evidence type="ECO:0000313" key="2">
    <source>
        <dbReference type="EMBL" id="MBM6921483.1"/>
    </source>
</evidence>
<protein>
    <submittedName>
        <fullName evidence="2">DUF3021 domain-containing protein</fullName>
    </submittedName>
</protein>
<dbReference type="AlphaFoldDB" id="A0A938X7X4"/>